<evidence type="ECO:0000259" key="12">
    <source>
        <dbReference type="PROSITE" id="PS51278"/>
    </source>
</evidence>
<dbReference type="PANTHER" id="PTHR43284:SF1">
    <property type="entry name" value="ASPARAGINE SYNTHETASE"/>
    <property type="match status" value="1"/>
</dbReference>
<sequence length="651" mass="74082">MIAVLPFLPEEIKFMCGIVALFGLKGIITESQLKRAVGSLKHRGPDGQSIWIADNFRVGLGHTRLSIIDLNSGDQPIANRNGSLRIIANGEFYDFERIQQELKQWGYWLQTKSDSEIALHLYDRFGTQCLSHLRGEFAFVLWDERNQVLFAARDRFGIKPLYYTVYQGTLYLASEVKALLAAGVPAVWDWESFHLLDSGVLPPHNTLFSNIYQVPPGYFMLASDSGIQLHRYWDFDYPQIETKKHQISAQEYVEELRDILDEAIRLRLRADVPVGCYLSGGLDSSAILGIASRYATQPIQAFTLSFDRTEYNEEAIAAETAQHAGANLQVVPICQSDLAENFADAVCQGEMLCYNAHTTAKYILSRAARNAGYKVVLTGEGADEILGGYIHFCVDMLRHGTQDLEESRRQELLEVLKQKNKISPGQFGAVETEDLESVFKSLGFTPAWMERRVRLKSVPVYSSAFRDRFNKRDAYRLFLNHIDVAGQLHQREPVNQSLYLWSKTHLPNYILRMLGDGVEMAHSLEGRLPFLDHRVVEFICRIPISLKINGFTEKYILREATRPFITETIYSRQKHPFLVPPSSFQPQKPLHQFMQDTLRSSAMAAVPFYDHKAVIQLLDQLPKMSESQQATMDVTLMKMLSSCCLQQRFGL</sequence>
<reference evidence="13" key="1">
    <citation type="submission" date="2015-09" db="EMBL/GenBank/DDBJ databases">
        <authorList>
            <person name="Jackson K.R."/>
            <person name="Lunt B.L."/>
            <person name="Fisher J.N.B."/>
            <person name="Gardner A.V."/>
            <person name="Bailey M.E."/>
            <person name="Deus L.M."/>
            <person name="Earl A.S."/>
            <person name="Gibby P.D."/>
            <person name="Hartmann K.A."/>
            <person name="Liu J.E."/>
            <person name="Manci A.M."/>
            <person name="Nielsen D.A."/>
            <person name="Solomon M.B."/>
            <person name="Breakwell D.P."/>
            <person name="Burnett S.H."/>
            <person name="Grose J.H."/>
        </authorList>
    </citation>
    <scope>NUCLEOTIDE SEQUENCE</scope>
    <source>
        <strain evidence="13">7805</strain>
    </source>
</reference>
<dbReference type="InterPro" id="IPR051786">
    <property type="entry name" value="ASN_synthetase/amidase"/>
</dbReference>
<dbReference type="GO" id="GO:0005524">
    <property type="term" value="F:ATP binding"/>
    <property type="evidence" value="ECO:0007669"/>
    <property type="project" value="UniProtKB-KW"/>
</dbReference>
<dbReference type="InterPro" id="IPR033738">
    <property type="entry name" value="AsnB_N"/>
</dbReference>
<comment type="pathway">
    <text evidence="1">Amino-acid biosynthesis; L-asparagine biosynthesis; L-asparagine from L-aspartate (L-Gln route): step 1/1.</text>
</comment>
<dbReference type="Gene3D" id="3.40.50.620">
    <property type="entry name" value="HUPs"/>
    <property type="match status" value="1"/>
</dbReference>
<evidence type="ECO:0000256" key="1">
    <source>
        <dbReference type="ARBA" id="ARBA00005187"/>
    </source>
</evidence>
<feature type="site" description="Important for beta-aspartyl-AMP intermediate formation" evidence="11">
    <location>
        <position position="380"/>
    </location>
</feature>
<dbReference type="Gene3D" id="3.60.20.10">
    <property type="entry name" value="Glutamine Phosphoribosylpyrophosphate, subunit 1, domain 1"/>
    <property type="match status" value="1"/>
</dbReference>
<dbReference type="Pfam" id="PF13537">
    <property type="entry name" value="GATase_7"/>
    <property type="match status" value="1"/>
</dbReference>
<dbReference type="InterPro" id="IPR001962">
    <property type="entry name" value="Asn_synthase"/>
</dbReference>
<evidence type="ECO:0000256" key="5">
    <source>
        <dbReference type="ARBA" id="ARBA00022840"/>
    </source>
</evidence>
<feature type="active site" description="For GATase activity" evidence="9">
    <location>
        <position position="16"/>
    </location>
</feature>
<evidence type="ECO:0000256" key="7">
    <source>
        <dbReference type="ARBA" id="ARBA00022962"/>
    </source>
</evidence>
<keyword evidence="6 9" id="KW-0061">Asparagine biosynthesis</keyword>
<dbReference type="Pfam" id="PF00733">
    <property type="entry name" value="Asn_synthase"/>
    <property type="match status" value="1"/>
</dbReference>
<dbReference type="GO" id="GO:0004066">
    <property type="term" value="F:asparagine synthase (glutamine-hydrolyzing) activity"/>
    <property type="evidence" value="ECO:0007669"/>
    <property type="project" value="UniProtKB-EC"/>
</dbReference>
<dbReference type="InterPro" id="IPR014729">
    <property type="entry name" value="Rossmann-like_a/b/a_fold"/>
</dbReference>
<dbReference type="CDD" id="cd00712">
    <property type="entry name" value="AsnB"/>
    <property type="match status" value="1"/>
</dbReference>
<dbReference type="PANTHER" id="PTHR43284">
    <property type="entry name" value="ASPARAGINE SYNTHETASE (GLUTAMINE-HYDROLYZING)"/>
    <property type="match status" value="1"/>
</dbReference>
<dbReference type="GO" id="GO:0006529">
    <property type="term" value="P:asparagine biosynthetic process"/>
    <property type="evidence" value="ECO:0007669"/>
    <property type="project" value="UniProtKB-KW"/>
</dbReference>
<dbReference type="NCBIfam" id="TIGR01536">
    <property type="entry name" value="asn_synth_AEB"/>
    <property type="match status" value="1"/>
</dbReference>
<keyword evidence="7 9" id="KW-0315">Glutamine amidotransferase</keyword>
<keyword evidence="5 10" id="KW-0067">ATP-binding</keyword>
<evidence type="ECO:0000256" key="8">
    <source>
        <dbReference type="ARBA" id="ARBA00048741"/>
    </source>
</evidence>
<proteinExistence type="inferred from homology"/>
<evidence type="ECO:0000256" key="9">
    <source>
        <dbReference type="PIRSR" id="PIRSR001589-1"/>
    </source>
</evidence>
<evidence type="ECO:0000256" key="6">
    <source>
        <dbReference type="ARBA" id="ARBA00022888"/>
    </source>
</evidence>
<keyword evidence="9" id="KW-0028">Amino-acid biosynthesis</keyword>
<evidence type="ECO:0000256" key="4">
    <source>
        <dbReference type="ARBA" id="ARBA00022741"/>
    </source>
</evidence>
<evidence type="ECO:0000256" key="10">
    <source>
        <dbReference type="PIRSR" id="PIRSR001589-2"/>
    </source>
</evidence>
<gene>
    <name evidence="13" type="ORF">PLAM_mp0112</name>
</gene>
<dbReference type="GO" id="GO:0005829">
    <property type="term" value="C:cytosol"/>
    <property type="evidence" value="ECO:0007669"/>
    <property type="project" value="TreeGrafter"/>
</dbReference>
<keyword evidence="4 10" id="KW-0547">Nucleotide-binding</keyword>
<dbReference type="InterPro" id="IPR006426">
    <property type="entry name" value="Asn_synth_AEB"/>
</dbReference>
<organism evidence="13">
    <name type="scientific">Planktothrix agardhii</name>
    <name type="common">Oscillatoria agardhii</name>
    <dbReference type="NCBI Taxonomy" id="1160"/>
    <lineage>
        <taxon>Bacteria</taxon>
        <taxon>Bacillati</taxon>
        <taxon>Cyanobacteriota</taxon>
        <taxon>Cyanophyceae</taxon>
        <taxon>Oscillatoriophycideae</taxon>
        <taxon>Oscillatoriales</taxon>
        <taxon>Microcoleaceae</taxon>
        <taxon>Planktothrix</taxon>
    </lineage>
</organism>
<dbReference type="InterPro" id="IPR017932">
    <property type="entry name" value="GATase_2_dom"/>
</dbReference>
<dbReference type="PROSITE" id="PS51278">
    <property type="entry name" value="GATASE_TYPE_2"/>
    <property type="match status" value="1"/>
</dbReference>
<protein>
    <recommendedName>
        <fullName evidence="3">asparagine synthase (glutamine-hydrolyzing)</fullName>
        <ecNumber evidence="3">6.3.5.4</ecNumber>
    </recommendedName>
</protein>
<dbReference type="SUPFAM" id="SSF52402">
    <property type="entry name" value="Adenine nucleotide alpha hydrolases-like"/>
    <property type="match status" value="1"/>
</dbReference>
<name>A0A1J1JN50_PLAAG</name>
<evidence type="ECO:0000256" key="3">
    <source>
        <dbReference type="ARBA" id="ARBA00012737"/>
    </source>
</evidence>
<dbReference type="EC" id="6.3.5.4" evidence="3"/>
<dbReference type="SUPFAM" id="SSF56235">
    <property type="entry name" value="N-terminal nucleophile aminohydrolases (Ntn hydrolases)"/>
    <property type="match status" value="1"/>
</dbReference>
<dbReference type="EMBL" id="LO018305">
    <property type="protein sequence ID" value="CUM62407.1"/>
    <property type="molecule type" value="Genomic_DNA"/>
</dbReference>
<dbReference type="CDD" id="cd01991">
    <property type="entry name" value="Asn_synthase_B_C"/>
    <property type="match status" value="1"/>
</dbReference>
<dbReference type="InterPro" id="IPR029055">
    <property type="entry name" value="Ntn_hydrolases_N"/>
</dbReference>
<feature type="binding site" evidence="10">
    <location>
        <position position="114"/>
    </location>
    <ligand>
        <name>L-glutamine</name>
        <dbReference type="ChEBI" id="CHEBI:58359"/>
    </ligand>
</feature>
<feature type="domain" description="Glutamine amidotransferase type-2" evidence="12">
    <location>
        <begin position="16"/>
        <end position="225"/>
    </location>
</feature>
<dbReference type="PIRSF" id="PIRSF001589">
    <property type="entry name" value="Asn_synthetase_glu-h"/>
    <property type="match status" value="1"/>
</dbReference>
<comment type="catalytic activity">
    <reaction evidence="8">
        <text>L-aspartate + L-glutamine + ATP + H2O = L-asparagine + L-glutamate + AMP + diphosphate + H(+)</text>
        <dbReference type="Rhea" id="RHEA:12228"/>
        <dbReference type="ChEBI" id="CHEBI:15377"/>
        <dbReference type="ChEBI" id="CHEBI:15378"/>
        <dbReference type="ChEBI" id="CHEBI:29985"/>
        <dbReference type="ChEBI" id="CHEBI:29991"/>
        <dbReference type="ChEBI" id="CHEBI:30616"/>
        <dbReference type="ChEBI" id="CHEBI:33019"/>
        <dbReference type="ChEBI" id="CHEBI:58048"/>
        <dbReference type="ChEBI" id="CHEBI:58359"/>
        <dbReference type="ChEBI" id="CHEBI:456215"/>
        <dbReference type="EC" id="6.3.5.4"/>
    </reaction>
</comment>
<accession>A0A1J1JN50</accession>
<evidence type="ECO:0000256" key="2">
    <source>
        <dbReference type="ARBA" id="ARBA00005752"/>
    </source>
</evidence>
<evidence type="ECO:0000313" key="13">
    <source>
        <dbReference type="EMBL" id="CUM62407.1"/>
    </source>
</evidence>
<comment type="similarity">
    <text evidence="2">Belongs to the asparagine synthetase family.</text>
</comment>
<evidence type="ECO:0000256" key="11">
    <source>
        <dbReference type="PIRSR" id="PIRSR001589-3"/>
    </source>
</evidence>
<dbReference type="AlphaFoldDB" id="A0A1J1JN50"/>